<protein>
    <submittedName>
        <fullName evidence="1">Uncharacterized protein</fullName>
    </submittedName>
</protein>
<organism evidence="1 2">
    <name type="scientific">Oedothorax gibbosus</name>
    <dbReference type="NCBI Taxonomy" id="931172"/>
    <lineage>
        <taxon>Eukaryota</taxon>
        <taxon>Metazoa</taxon>
        <taxon>Ecdysozoa</taxon>
        <taxon>Arthropoda</taxon>
        <taxon>Chelicerata</taxon>
        <taxon>Arachnida</taxon>
        <taxon>Araneae</taxon>
        <taxon>Araneomorphae</taxon>
        <taxon>Entelegynae</taxon>
        <taxon>Araneoidea</taxon>
        <taxon>Linyphiidae</taxon>
        <taxon>Erigoninae</taxon>
        <taxon>Oedothorax</taxon>
    </lineage>
</organism>
<accession>A0AAV6V563</accession>
<evidence type="ECO:0000313" key="1">
    <source>
        <dbReference type="EMBL" id="KAG8191819.1"/>
    </source>
</evidence>
<gene>
    <name evidence="1" type="ORF">JTE90_022811</name>
</gene>
<dbReference type="AlphaFoldDB" id="A0AAV6V563"/>
<dbReference type="Proteomes" id="UP000827092">
    <property type="component" value="Unassembled WGS sequence"/>
</dbReference>
<reference evidence="1 2" key="1">
    <citation type="journal article" date="2022" name="Nat. Ecol. Evol.">
        <title>A masculinizing supergene underlies an exaggerated male reproductive morph in a spider.</title>
        <authorList>
            <person name="Hendrickx F."/>
            <person name="De Corte Z."/>
            <person name="Sonet G."/>
            <person name="Van Belleghem S.M."/>
            <person name="Kostlbacher S."/>
            <person name="Vangestel C."/>
        </authorList>
    </citation>
    <scope>NUCLEOTIDE SEQUENCE [LARGE SCALE GENOMIC DNA]</scope>
    <source>
        <strain evidence="1">W744_W776</strain>
    </source>
</reference>
<keyword evidence="2" id="KW-1185">Reference proteome</keyword>
<evidence type="ECO:0000313" key="2">
    <source>
        <dbReference type="Proteomes" id="UP000827092"/>
    </source>
</evidence>
<name>A0AAV6V563_9ARAC</name>
<dbReference type="EMBL" id="JAFNEN010000151">
    <property type="protein sequence ID" value="KAG8191819.1"/>
    <property type="molecule type" value="Genomic_DNA"/>
</dbReference>
<comment type="caution">
    <text evidence="1">The sequence shown here is derived from an EMBL/GenBank/DDBJ whole genome shotgun (WGS) entry which is preliminary data.</text>
</comment>
<proteinExistence type="predicted"/>
<sequence length="109" mass="13029">MLLFKPLHGNRHEKYTERSSDDINRKTNFKIPDFREEFCFESIHCHGSNGYPEPESFLLCCLYISRAGVAATKEYNFRVLRWVFKEATRNQFCRMSESRFLNGTRFGFR</sequence>